<keyword evidence="2" id="KW-1185">Reference proteome</keyword>
<sequence>MKKSLKKMQLKKHSISVLNADAAKGGLIPTTSFASVLCKSAIYIGEDLCFTDQQQR</sequence>
<name>A0A7L4ZLR2_9FLAO</name>
<proteinExistence type="predicted"/>
<accession>A0A7L4ZLR2</accession>
<dbReference type="AlphaFoldDB" id="A0A7L4ZLR2"/>
<organism evidence="1 2">
    <name type="scientific">Kordia antarctica</name>
    <dbReference type="NCBI Taxonomy" id="1218801"/>
    <lineage>
        <taxon>Bacteria</taxon>
        <taxon>Pseudomonadati</taxon>
        <taxon>Bacteroidota</taxon>
        <taxon>Flavobacteriia</taxon>
        <taxon>Flavobacteriales</taxon>
        <taxon>Flavobacteriaceae</taxon>
        <taxon>Kordia</taxon>
    </lineage>
</organism>
<evidence type="ECO:0000313" key="2">
    <source>
        <dbReference type="Proteomes" id="UP000464657"/>
    </source>
</evidence>
<protein>
    <submittedName>
        <fullName evidence="1">Uncharacterized protein</fullName>
    </submittedName>
</protein>
<dbReference type="KEGG" id="kan:IMCC3317_30290"/>
<gene>
    <name evidence="1" type="ORF">IMCC3317_30290</name>
</gene>
<dbReference type="EMBL" id="CP019288">
    <property type="protein sequence ID" value="QHI37648.1"/>
    <property type="molecule type" value="Genomic_DNA"/>
</dbReference>
<evidence type="ECO:0000313" key="1">
    <source>
        <dbReference type="EMBL" id="QHI37648.1"/>
    </source>
</evidence>
<reference evidence="1 2" key="1">
    <citation type="journal article" date="2013" name="Int. J. Syst. Evol. Microbiol.">
        <title>Kordia antarctica sp. nov., isolated from Antarctic seawater.</title>
        <authorList>
            <person name="Baek K."/>
            <person name="Choi A."/>
            <person name="Kang I."/>
            <person name="Lee K."/>
            <person name="Cho J.C."/>
        </authorList>
    </citation>
    <scope>NUCLEOTIDE SEQUENCE [LARGE SCALE GENOMIC DNA]</scope>
    <source>
        <strain evidence="1 2">IMCC3317</strain>
    </source>
</reference>
<dbReference type="Proteomes" id="UP000464657">
    <property type="component" value="Chromosome"/>
</dbReference>